<dbReference type="SUPFAM" id="SSF46785">
    <property type="entry name" value="Winged helix' DNA-binding domain"/>
    <property type="match status" value="1"/>
</dbReference>
<proteinExistence type="predicted"/>
<dbReference type="PANTHER" id="PTHR33164:SF105">
    <property type="entry name" value="TRANSCRIPTIONAL REPRESSOR PROTEIN-RELATED"/>
    <property type="match status" value="1"/>
</dbReference>
<dbReference type="InterPro" id="IPR000835">
    <property type="entry name" value="HTH_MarR-typ"/>
</dbReference>
<evidence type="ECO:0000256" key="1">
    <source>
        <dbReference type="ARBA" id="ARBA00023015"/>
    </source>
</evidence>
<evidence type="ECO:0000259" key="4">
    <source>
        <dbReference type="PROSITE" id="PS50995"/>
    </source>
</evidence>
<dbReference type="GO" id="GO:0003700">
    <property type="term" value="F:DNA-binding transcription factor activity"/>
    <property type="evidence" value="ECO:0007669"/>
    <property type="project" value="InterPro"/>
</dbReference>
<gene>
    <name evidence="5" type="ORF">AWB70_03467</name>
</gene>
<evidence type="ECO:0000256" key="2">
    <source>
        <dbReference type="ARBA" id="ARBA00023125"/>
    </source>
</evidence>
<reference evidence="6" key="1">
    <citation type="submission" date="2016-01" db="EMBL/GenBank/DDBJ databases">
        <authorList>
            <person name="Peeters C."/>
        </authorList>
    </citation>
    <scope>NUCLEOTIDE SEQUENCE [LARGE SCALE GENOMIC DNA]</scope>
</reference>
<dbReference type="AlphaFoldDB" id="A0A158HMQ9"/>
<protein>
    <submittedName>
        <fullName evidence="5">MarR family transcriptional regulator</fullName>
    </submittedName>
</protein>
<dbReference type="EMBL" id="FCNY02000008">
    <property type="protein sequence ID" value="SAL44950.1"/>
    <property type="molecule type" value="Genomic_DNA"/>
</dbReference>
<feature type="domain" description="HTH marR-type" evidence="4">
    <location>
        <begin position="10"/>
        <end position="142"/>
    </location>
</feature>
<keyword evidence="2" id="KW-0238">DNA-binding</keyword>
<dbReference type="InterPro" id="IPR039422">
    <property type="entry name" value="MarR/SlyA-like"/>
</dbReference>
<dbReference type="PROSITE" id="PS01117">
    <property type="entry name" value="HTH_MARR_1"/>
    <property type="match status" value="1"/>
</dbReference>
<dbReference type="Proteomes" id="UP000054740">
    <property type="component" value="Unassembled WGS sequence"/>
</dbReference>
<keyword evidence="3" id="KW-0804">Transcription</keyword>
<dbReference type="InterPro" id="IPR036388">
    <property type="entry name" value="WH-like_DNA-bd_sf"/>
</dbReference>
<dbReference type="PANTHER" id="PTHR33164">
    <property type="entry name" value="TRANSCRIPTIONAL REGULATOR, MARR FAMILY"/>
    <property type="match status" value="1"/>
</dbReference>
<name>A0A158HMQ9_CABCO</name>
<sequence length="154" mass="16982">MQEVQPVGVEQCNCFAVRKAARQISRLYDAFLEPSGLRITQFLILATLDEQQSASINALAERLDIERTAMGKMIGFLERDGFVTMRPAPTDGRVRIVELTAEGRALFERATPLWLEAQHQFSVMNGAKKVAGLRRSLAGMKVDGGPSSSLEELS</sequence>
<evidence type="ECO:0000256" key="3">
    <source>
        <dbReference type="ARBA" id="ARBA00023163"/>
    </source>
</evidence>
<dbReference type="Gene3D" id="1.10.10.10">
    <property type="entry name" value="Winged helix-like DNA-binding domain superfamily/Winged helix DNA-binding domain"/>
    <property type="match status" value="1"/>
</dbReference>
<dbReference type="PRINTS" id="PR00598">
    <property type="entry name" value="HTHMARR"/>
</dbReference>
<evidence type="ECO:0000313" key="5">
    <source>
        <dbReference type="EMBL" id="SAL44950.1"/>
    </source>
</evidence>
<accession>A0A158HMQ9</accession>
<dbReference type="GO" id="GO:0003677">
    <property type="term" value="F:DNA binding"/>
    <property type="evidence" value="ECO:0007669"/>
    <property type="project" value="UniProtKB-KW"/>
</dbReference>
<dbReference type="SMART" id="SM00347">
    <property type="entry name" value="HTH_MARR"/>
    <property type="match status" value="1"/>
</dbReference>
<dbReference type="Pfam" id="PF01047">
    <property type="entry name" value="MarR"/>
    <property type="match status" value="1"/>
</dbReference>
<keyword evidence="1" id="KW-0805">Transcription regulation</keyword>
<keyword evidence="6" id="KW-1185">Reference proteome</keyword>
<dbReference type="InterPro" id="IPR023187">
    <property type="entry name" value="Tscrpt_reg_MarR-type_CS"/>
</dbReference>
<dbReference type="InterPro" id="IPR036390">
    <property type="entry name" value="WH_DNA-bd_sf"/>
</dbReference>
<evidence type="ECO:0000313" key="6">
    <source>
        <dbReference type="Proteomes" id="UP000054740"/>
    </source>
</evidence>
<dbReference type="RefSeq" id="WP_053570519.1">
    <property type="nucleotide sequence ID" value="NZ_FCNY02000008.1"/>
</dbReference>
<dbReference type="PROSITE" id="PS50995">
    <property type="entry name" value="HTH_MARR_2"/>
    <property type="match status" value="1"/>
</dbReference>
<dbReference type="GO" id="GO:0006950">
    <property type="term" value="P:response to stress"/>
    <property type="evidence" value="ECO:0007669"/>
    <property type="project" value="TreeGrafter"/>
</dbReference>
<organism evidence="5 6">
    <name type="scientific">Caballeronia cordobensis</name>
    <name type="common">Burkholderia cordobensis</name>
    <dbReference type="NCBI Taxonomy" id="1353886"/>
    <lineage>
        <taxon>Bacteria</taxon>
        <taxon>Pseudomonadati</taxon>
        <taxon>Pseudomonadota</taxon>
        <taxon>Betaproteobacteria</taxon>
        <taxon>Burkholderiales</taxon>
        <taxon>Burkholderiaceae</taxon>
        <taxon>Caballeronia</taxon>
    </lineage>
</organism>